<keyword evidence="12" id="KW-0966">Cell projection</keyword>
<comment type="function">
    <text evidence="9">FliN is one of three proteins (FliG, FliN, FliM) that form the rotor-mounted switch complex (C ring), located at the base of the basal body. This complex interacts with the CheY and CheZ chemotaxis proteins, in addition to contacting components of the motor that determine the direction of flagellar rotation.</text>
</comment>
<dbReference type="EMBL" id="UGXH01000003">
    <property type="protein sequence ID" value="SUG56270.1"/>
    <property type="molecule type" value="Genomic_DNA"/>
</dbReference>
<keyword evidence="3 9" id="KW-0145">Chemotaxis</keyword>
<dbReference type="InterPro" id="IPR031576">
    <property type="entry name" value="FliN_N"/>
</dbReference>
<dbReference type="Proteomes" id="UP000254633">
    <property type="component" value="Unassembled WGS sequence"/>
</dbReference>
<keyword evidence="12" id="KW-0969">Cilium</keyword>
<evidence type="ECO:0000256" key="2">
    <source>
        <dbReference type="ARBA" id="ARBA00022475"/>
    </source>
</evidence>
<evidence type="ECO:0000259" key="11">
    <source>
        <dbReference type="Pfam" id="PF16973"/>
    </source>
</evidence>
<keyword evidence="6 8" id="KW-1133">Transmembrane helix</keyword>
<dbReference type="GO" id="GO:0071973">
    <property type="term" value="P:bacterial-type flagellum-dependent cell motility"/>
    <property type="evidence" value="ECO:0007669"/>
    <property type="project" value="UniProtKB-UniRule"/>
</dbReference>
<keyword evidence="9" id="KW-0975">Bacterial flagellum</keyword>
<comment type="similarity">
    <text evidence="8">Belongs to the FliO/MopB family.</text>
</comment>
<dbReference type="PRINTS" id="PR00956">
    <property type="entry name" value="FLGMOTORFLIN"/>
</dbReference>
<evidence type="ECO:0000259" key="10">
    <source>
        <dbReference type="Pfam" id="PF01052"/>
    </source>
</evidence>
<dbReference type="NCBIfam" id="TIGR02480">
    <property type="entry name" value="fliN"/>
    <property type="match status" value="1"/>
</dbReference>
<dbReference type="GO" id="GO:0009425">
    <property type="term" value="C:bacterial-type flagellum basal body"/>
    <property type="evidence" value="ECO:0007669"/>
    <property type="project" value="UniProtKB-SubCell"/>
</dbReference>
<dbReference type="NCBIfam" id="TIGR03500">
    <property type="entry name" value="FliO_TIGR"/>
    <property type="match status" value="1"/>
</dbReference>
<feature type="domain" description="Flagellar motor switch protein FliN-like C-terminal" evidence="10">
    <location>
        <begin position="56"/>
        <end position="126"/>
    </location>
</feature>
<comment type="similarity">
    <text evidence="1 9">Belongs to the FliN/MopA/SpaO family.</text>
</comment>
<protein>
    <recommendedName>
        <fullName evidence="8 9">Multifunctional fusion protein</fullName>
    </recommendedName>
    <domain>
        <recommendedName>
            <fullName evidence="8">Flagellar protein</fullName>
        </recommendedName>
    </domain>
    <domain>
        <recommendedName>
            <fullName evidence="9">Flagellar motor switch protein FliN</fullName>
        </recommendedName>
    </domain>
</protein>
<dbReference type="InterPro" id="IPR022781">
    <property type="entry name" value="Flagellar_biosynth_FliO"/>
</dbReference>
<dbReference type="Gene3D" id="2.30.330.10">
    <property type="entry name" value="SpoA-like"/>
    <property type="match status" value="1"/>
</dbReference>
<keyword evidence="12" id="KW-0282">Flagellum</keyword>
<evidence type="ECO:0000256" key="4">
    <source>
        <dbReference type="ARBA" id="ARBA00022692"/>
    </source>
</evidence>
<reference evidence="12 13" key="1">
    <citation type="submission" date="2018-06" db="EMBL/GenBank/DDBJ databases">
        <authorList>
            <consortium name="Pathogen Informatics"/>
            <person name="Doyle S."/>
        </authorList>
    </citation>
    <scope>NUCLEOTIDE SEQUENCE [LARGE SCALE GENOMIC DNA]</scope>
    <source>
        <strain evidence="12 13">NCTC10060</strain>
    </source>
</reference>
<dbReference type="AlphaFoldDB" id="A0A379U1K0"/>
<sequence>MSDMNNPSDENTGALDDLWADALNEQKATTNKSAADAVFQQLGGGDVSGAMQDIDLIMDIPVKLTVELGRTRMTIKELLRLTQGSVVALDGLAGEPLDILINGYLIAQGEVVVVADKYGVRITDIITPSERMRPFESLMMKTQATVSQPAASTGSPLIQVSGALIGIIALILAAAWVIKRMGFAPKGNSVRGLKVSASTSLGPRERVVIVEVENARLVLGVTASQINLLHTLPPAESDTEAPVAPPADFQNMMKSLLKRSGRS</sequence>
<evidence type="ECO:0000256" key="3">
    <source>
        <dbReference type="ARBA" id="ARBA00022500"/>
    </source>
</evidence>
<dbReference type="GO" id="GO:0003774">
    <property type="term" value="F:cytoskeletal motor activity"/>
    <property type="evidence" value="ECO:0007669"/>
    <property type="project" value="UniProtKB-UniRule"/>
</dbReference>
<dbReference type="InterPro" id="IPR036429">
    <property type="entry name" value="SpoA-like_sf"/>
</dbReference>
<evidence type="ECO:0000256" key="6">
    <source>
        <dbReference type="ARBA" id="ARBA00022989"/>
    </source>
</evidence>
<dbReference type="InterPro" id="IPR051469">
    <property type="entry name" value="FliN/MopA/SpaO"/>
</dbReference>
<evidence type="ECO:0000256" key="9">
    <source>
        <dbReference type="RuleBase" id="RU362074"/>
    </source>
</evidence>
<comment type="subcellular location">
    <subcellularLocation>
        <location evidence="8 9">Cell membrane</location>
        <topology evidence="9">Peripheral membrane protein</topology>
        <orientation evidence="9">Cytoplasmic side</orientation>
    </subcellularLocation>
    <subcellularLocation>
        <location evidence="8 9">Bacterial flagellum basal body</location>
    </subcellularLocation>
</comment>
<dbReference type="Pfam" id="PF04347">
    <property type="entry name" value="FliO"/>
    <property type="match status" value="1"/>
</dbReference>
<dbReference type="InterPro" id="IPR001172">
    <property type="entry name" value="FliN_T3SS_HrcQb"/>
</dbReference>
<dbReference type="Pfam" id="PF16973">
    <property type="entry name" value="FliN_N"/>
    <property type="match status" value="1"/>
</dbReference>
<dbReference type="GO" id="GO:0044781">
    <property type="term" value="P:bacterial-type flagellum organization"/>
    <property type="evidence" value="ECO:0007669"/>
    <property type="project" value="UniProtKB-UniRule"/>
</dbReference>
<dbReference type="PANTHER" id="PTHR43484">
    <property type="match status" value="1"/>
</dbReference>
<name>A0A379U1K0_SALDZ</name>
<feature type="domain" description="Flagellar motor switch protein FliN N-terminal" evidence="11">
    <location>
        <begin position="1"/>
        <end position="49"/>
    </location>
</feature>
<gene>
    <name evidence="12" type="primary">fliN</name>
    <name evidence="12" type="ORF">NCTC10060_03437</name>
</gene>
<dbReference type="Pfam" id="PF01052">
    <property type="entry name" value="FliMN_C"/>
    <property type="match status" value="1"/>
</dbReference>
<evidence type="ECO:0000313" key="13">
    <source>
        <dbReference type="Proteomes" id="UP000254633"/>
    </source>
</evidence>
<organism evidence="12 13">
    <name type="scientific">Salmonella diarizonae</name>
    <dbReference type="NCBI Taxonomy" id="59204"/>
    <lineage>
        <taxon>Bacteria</taxon>
        <taxon>Pseudomonadati</taxon>
        <taxon>Pseudomonadota</taxon>
        <taxon>Gammaproteobacteria</taxon>
        <taxon>Enterobacterales</taxon>
        <taxon>Enterobacteriaceae</taxon>
        <taxon>Salmonella</taxon>
    </lineage>
</organism>
<dbReference type="InterPro" id="IPR001543">
    <property type="entry name" value="FliN-like_C"/>
</dbReference>
<accession>A0A379U1K0</accession>
<dbReference type="SUPFAM" id="SSF101801">
    <property type="entry name" value="Surface presentation of antigens (SPOA)"/>
    <property type="match status" value="1"/>
</dbReference>
<keyword evidence="4 8" id="KW-0812">Transmembrane</keyword>
<evidence type="ECO:0000313" key="12">
    <source>
        <dbReference type="EMBL" id="SUG56270.1"/>
    </source>
</evidence>
<keyword evidence="2 9" id="KW-1003">Cell membrane</keyword>
<dbReference type="PANTHER" id="PTHR43484:SF1">
    <property type="entry name" value="FLAGELLAR MOTOR SWITCH PROTEIN FLIN"/>
    <property type="match status" value="1"/>
</dbReference>
<proteinExistence type="inferred from homology"/>
<evidence type="ECO:0000256" key="5">
    <source>
        <dbReference type="ARBA" id="ARBA00022779"/>
    </source>
</evidence>
<keyword evidence="7 9" id="KW-0472">Membrane</keyword>
<keyword evidence="5 9" id="KW-0283">Flagellar rotation</keyword>
<evidence type="ECO:0000256" key="8">
    <source>
        <dbReference type="RuleBase" id="RU362064"/>
    </source>
</evidence>
<dbReference type="GO" id="GO:0005886">
    <property type="term" value="C:plasma membrane"/>
    <property type="evidence" value="ECO:0007669"/>
    <property type="project" value="UniProtKB-SubCell"/>
</dbReference>
<evidence type="ECO:0000256" key="7">
    <source>
        <dbReference type="ARBA" id="ARBA00023136"/>
    </source>
</evidence>
<dbReference type="GO" id="GO:0006935">
    <property type="term" value="P:chemotaxis"/>
    <property type="evidence" value="ECO:0007669"/>
    <property type="project" value="UniProtKB-KW"/>
</dbReference>
<dbReference type="InterPro" id="IPR012826">
    <property type="entry name" value="FliN"/>
</dbReference>
<evidence type="ECO:0000256" key="1">
    <source>
        <dbReference type="ARBA" id="ARBA00009226"/>
    </source>
</evidence>
<feature type="transmembrane region" description="Helical" evidence="8">
    <location>
        <begin position="157"/>
        <end position="178"/>
    </location>
</feature>